<feature type="region of interest" description="Disordered" evidence="1">
    <location>
        <begin position="1"/>
        <end position="144"/>
    </location>
</feature>
<sequence>MSPGWGSRGAVLRGTVQAGEHWQQSDAGASHAWVAAQRPARLLEGRHQTGRGEPALDHDRNERPDPDQLLPDVPLALFVQNRKPYANSSGKADRRPVRLPSRSFRLEADHRLVDGPQRGTSLPGQIQPDHVQQRPATLRGRLHA</sequence>
<feature type="compositionally biased region" description="Basic and acidic residues" evidence="1">
    <location>
        <begin position="104"/>
        <end position="113"/>
    </location>
</feature>
<feature type="compositionally biased region" description="Low complexity" evidence="1">
    <location>
        <begin position="67"/>
        <end position="77"/>
    </location>
</feature>
<accession>A0A8D8ADH3</accession>
<reference evidence="2" key="1">
    <citation type="submission" date="2021-05" db="EMBL/GenBank/DDBJ databases">
        <authorList>
            <person name="Alioto T."/>
            <person name="Alioto T."/>
            <person name="Gomez Garrido J."/>
        </authorList>
    </citation>
    <scope>NUCLEOTIDE SEQUENCE</scope>
</reference>
<evidence type="ECO:0000313" key="2">
    <source>
        <dbReference type="EMBL" id="CAG6455071.1"/>
    </source>
</evidence>
<organism evidence="2">
    <name type="scientific">Culex pipiens</name>
    <name type="common">House mosquito</name>
    <dbReference type="NCBI Taxonomy" id="7175"/>
    <lineage>
        <taxon>Eukaryota</taxon>
        <taxon>Metazoa</taxon>
        <taxon>Ecdysozoa</taxon>
        <taxon>Arthropoda</taxon>
        <taxon>Hexapoda</taxon>
        <taxon>Insecta</taxon>
        <taxon>Pterygota</taxon>
        <taxon>Neoptera</taxon>
        <taxon>Endopterygota</taxon>
        <taxon>Diptera</taxon>
        <taxon>Nematocera</taxon>
        <taxon>Culicoidea</taxon>
        <taxon>Culicidae</taxon>
        <taxon>Culicinae</taxon>
        <taxon>Culicini</taxon>
        <taxon>Culex</taxon>
        <taxon>Culex</taxon>
    </lineage>
</organism>
<proteinExistence type="predicted"/>
<name>A0A8D8ADH3_CULPI</name>
<feature type="compositionally biased region" description="Basic and acidic residues" evidence="1">
    <location>
        <begin position="54"/>
        <end position="66"/>
    </location>
</feature>
<evidence type="ECO:0000256" key="1">
    <source>
        <dbReference type="SAM" id="MobiDB-lite"/>
    </source>
</evidence>
<dbReference type="EMBL" id="HBUE01027780">
    <property type="protein sequence ID" value="CAG6455071.1"/>
    <property type="molecule type" value="Transcribed_RNA"/>
</dbReference>
<dbReference type="AlphaFoldDB" id="A0A8D8ADH3"/>
<protein>
    <submittedName>
        <fullName evidence="2">(northern house mosquito) hypothetical protein</fullName>
    </submittedName>
</protein>